<protein>
    <submittedName>
        <fullName evidence="3">Transglutaminase</fullName>
    </submittedName>
</protein>
<name>A0A1P8K2Z5_9BURK</name>
<feature type="region of interest" description="Disordered" evidence="1">
    <location>
        <begin position="275"/>
        <end position="294"/>
    </location>
</feature>
<evidence type="ECO:0000313" key="4">
    <source>
        <dbReference type="Proteomes" id="UP000186609"/>
    </source>
</evidence>
<dbReference type="STRING" id="1842727.RD110_00490"/>
<dbReference type="SMART" id="SM00460">
    <property type="entry name" value="TGc"/>
    <property type="match status" value="1"/>
</dbReference>
<dbReference type="EMBL" id="CP019236">
    <property type="protein sequence ID" value="APW40378.1"/>
    <property type="molecule type" value="Genomic_DNA"/>
</dbReference>
<dbReference type="InterPro" id="IPR038765">
    <property type="entry name" value="Papain-like_cys_pep_sf"/>
</dbReference>
<dbReference type="Gene3D" id="3.10.620.30">
    <property type="match status" value="1"/>
</dbReference>
<evidence type="ECO:0000259" key="2">
    <source>
        <dbReference type="SMART" id="SM00460"/>
    </source>
</evidence>
<feature type="domain" description="Transglutaminase-like" evidence="2">
    <location>
        <begin position="161"/>
        <end position="222"/>
    </location>
</feature>
<dbReference type="Proteomes" id="UP000186609">
    <property type="component" value="Chromosome"/>
</dbReference>
<dbReference type="PANTHER" id="PTHR33490">
    <property type="entry name" value="BLR5614 PROTEIN-RELATED"/>
    <property type="match status" value="1"/>
</dbReference>
<dbReference type="AlphaFoldDB" id="A0A1P8K2Z5"/>
<accession>A0A1P8K2Z5</accession>
<keyword evidence="4" id="KW-1185">Reference proteome</keyword>
<reference evidence="3 4" key="1">
    <citation type="submission" date="2017-01" db="EMBL/GenBank/DDBJ databases">
        <authorList>
            <person name="Mah S.A."/>
            <person name="Swanson W.J."/>
            <person name="Moy G.W."/>
            <person name="Vacquier V.D."/>
        </authorList>
    </citation>
    <scope>NUCLEOTIDE SEQUENCE [LARGE SCALE GENOMIC DNA]</scope>
    <source>
        <strain evidence="3 4">DCY110</strain>
    </source>
</reference>
<dbReference type="Pfam" id="PF01841">
    <property type="entry name" value="Transglut_core"/>
    <property type="match status" value="1"/>
</dbReference>
<dbReference type="Gene3D" id="2.60.40.2250">
    <property type="match status" value="1"/>
</dbReference>
<gene>
    <name evidence="3" type="ORF">RD110_00490</name>
</gene>
<proteinExistence type="predicted"/>
<evidence type="ECO:0000313" key="3">
    <source>
        <dbReference type="EMBL" id="APW40378.1"/>
    </source>
</evidence>
<organism evidence="3 4">
    <name type="scientific">Rhodoferax koreensis</name>
    <dbReference type="NCBI Taxonomy" id="1842727"/>
    <lineage>
        <taxon>Bacteria</taxon>
        <taxon>Pseudomonadati</taxon>
        <taxon>Pseudomonadota</taxon>
        <taxon>Betaproteobacteria</taxon>
        <taxon>Burkholderiales</taxon>
        <taxon>Comamonadaceae</taxon>
        <taxon>Rhodoferax</taxon>
    </lineage>
</organism>
<dbReference type="OrthoDB" id="5438043at2"/>
<dbReference type="Pfam" id="PF21295">
    <property type="entry name" value="Bact_transglu_N_2"/>
    <property type="match status" value="1"/>
</dbReference>
<dbReference type="KEGG" id="rhy:RD110_00490"/>
<dbReference type="PANTHER" id="PTHR33490:SF12">
    <property type="entry name" value="BLL5557 PROTEIN"/>
    <property type="match status" value="1"/>
</dbReference>
<sequence>MTTSNIDATLDYEVQQDTHFLFNLEAAHHSSQRIIEESLTVSPPVQVHHFMDDSKGNRFFRFDAQPGKVSVRYKAKVELVRRKHSRSGLTQASINALPDAALHYLLPTRFCESDLMSRAAQQQFGGIEPGIKRVEAVVDWVHDNVAYMLGSSDATTTAQQVFVQRAGVCRDFAHLAITFCRALNIPARLVVGYVEFEEPPQDFHAIFEAWLGDRWVLFDPTKMAPVEKLVRVGSGRDAKDVAFATLFGAAYMTGMLLDVYDGRTRPATNVVPIMAAGQKQPTEPPVSETAGEAA</sequence>
<dbReference type="SUPFAM" id="SSF54001">
    <property type="entry name" value="Cysteine proteinases"/>
    <property type="match status" value="1"/>
</dbReference>
<dbReference type="InterPro" id="IPR048930">
    <property type="entry name" value="Bact_transglu_N_2"/>
</dbReference>
<evidence type="ECO:0000256" key="1">
    <source>
        <dbReference type="SAM" id="MobiDB-lite"/>
    </source>
</evidence>
<dbReference type="InterPro" id="IPR002931">
    <property type="entry name" value="Transglutaminase-like"/>
</dbReference>